<keyword evidence="4" id="KW-1185">Reference proteome</keyword>
<evidence type="ECO:0000313" key="4">
    <source>
        <dbReference type="Proteomes" id="UP000192656"/>
    </source>
</evidence>
<feature type="compositionally biased region" description="Basic and acidic residues" evidence="1">
    <location>
        <begin position="278"/>
        <end position="288"/>
    </location>
</feature>
<feature type="domain" description="Calcineurin-like phosphoesterase" evidence="2">
    <location>
        <begin position="4"/>
        <end position="228"/>
    </location>
</feature>
<dbReference type="OrthoDB" id="356681at2"/>
<dbReference type="AlphaFoldDB" id="A0A1W1Y7Z9"/>
<dbReference type="GO" id="GO:0016787">
    <property type="term" value="F:hydrolase activity"/>
    <property type="evidence" value="ECO:0007669"/>
    <property type="project" value="InterPro"/>
</dbReference>
<protein>
    <submittedName>
        <fullName evidence="3">Predicted phosphoesterase</fullName>
    </submittedName>
</protein>
<dbReference type="Proteomes" id="UP000192656">
    <property type="component" value="Unassembled WGS sequence"/>
</dbReference>
<dbReference type="Gene3D" id="3.60.21.10">
    <property type="match status" value="1"/>
</dbReference>
<dbReference type="Pfam" id="PF00149">
    <property type="entry name" value="Metallophos"/>
    <property type="match status" value="1"/>
</dbReference>
<evidence type="ECO:0000256" key="1">
    <source>
        <dbReference type="SAM" id="MobiDB-lite"/>
    </source>
</evidence>
<reference evidence="3 4" key="1">
    <citation type="submission" date="2017-04" db="EMBL/GenBank/DDBJ databases">
        <authorList>
            <person name="Afonso C.L."/>
            <person name="Miller P.J."/>
            <person name="Scott M.A."/>
            <person name="Spackman E."/>
            <person name="Goraichik I."/>
            <person name="Dimitrov K.M."/>
            <person name="Suarez D.L."/>
            <person name="Swayne D.E."/>
        </authorList>
    </citation>
    <scope>NUCLEOTIDE SEQUENCE [LARGE SCALE GENOMIC DNA]</scope>
    <source>
        <strain evidence="3 4">CGMCC 1.10972</strain>
    </source>
</reference>
<evidence type="ECO:0000259" key="2">
    <source>
        <dbReference type="Pfam" id="PF00149"/>
    </source>
</evidence>
<dbReference type="STRING" id="937218.SAMN06297251_10112"/>
<name>A0A1W1Y7Z9_9HYPH</name>
<evidence type="ECO:0000313" key="3">
    <source>
        <dbReference type="EMBL" id="SMC32287.1"/>
    </source>
</evidence>
<feature type="compositionally biased region" description="Low complexity" evidence="1">
    <location>
        <begin position="303"/>
        <end position="317"/>
    </location>
</feature>
<dbReference type="PANTHER" id="PTHR37844:SF2">
    <property type="entry name" value="SER_THR PROTEIN PHOSPHATASE SUPERFAMILY (AFU_ORTHOLOGUE AFUA_1G14840)"/>
    <property type="match status" value="1"/>
</dbReference>
<organism evidence="3 4">
    <name type="scientific">Fulvimarina manganoxydans</name>
    <dbReference type="NCBI Taxonomy" id="937218"/>
    <lineage>
        <taxon>Bacteria</taxon>
        <taxon>Pseudomonadati</taxon>
        <taxon>Pseudomonadota</taxon>
        <taxon>Alphaproteobacteria</taxon>
        <taxon>Hyphomicrobiales</taxon>
        <taxon>Aurantimonadaceae</taxon>
        <taxon>Fulvimarina</taxon>
    </lineage>
</organism>
<dbReference type="RefSeq" id="WP_084407744.1">
    <property type="nucleotide sequence ID" value="NZ_FWXR01000001.1"/>
</dbReference>
<sequence>MTKLHILSDLHDDICAPALQVPFEIEDAGADVIVVAGDIDGRLSTRGRLLLEGIRRRLPNTPIVAVAGNHDFWRGSIDREIERTRERLHDDGIHILDGDTVVLAGVRFVGATLWTDYCVAGDDFVAKRQAAAVMNDFRYIRTGSGADRGRLRPDRLQSLHARHRRYIEGVLAQPFYGPTVVVTHHAPLATSLQHAKVTEPEDGAYASDLGETIARYKPDVWVHGHVHVARDYDVGETRIVANPRGYTWRAGARFGGGLQSEDTGFDPRKTIDLPTPAPREDRAEKPEDPMAAFKALGDDISSRRSSPSSSASPGFRR</sequence>
<feature type="region of interest" description="Disordered" evidence="1">
    <location>
        <begin position="257"/>
        <end position="317"/>
    </location>
</feature>
<gene>
    <name evidence="3" type="ORF">SAMN06297251_10112</name>
</gene>
<dbReference type="InterPro" id="IPR004843">
    <property type="entry name" value="Calcineurin-like_PHP"/>
</dbReference>
<dbReference type="SUPFAM" id="SSF56300">
    <property type="entry name" value="Metallo-dependent phosphatases"/>
    <property type="match status" value="1"/>
</dbReference>
<dbReference type="InterPro" id="IPR029052">
    <property type="entry name" value="Metallo-depent_PP-like"/>
</dbReference>
<accession>A0A1W1Y7Z9</accession>
<dbReference type="PANTHER" id="PTHR37844">
    <property type="entry name" value="SER/THR PROTEIN PHOSPHATASE SUPERFAMILY (AFU_ORTHOLOGUE AFUA_1G14840)"/>
    <property type="match status" value="1"/>
</dbReference>
<dbReference type="EMBL" id="FWXR01000001">
    <property type="protein sequence ID" value="SMC32287.1"/>
    <property type="molecule type" value="Genomic_DNA"/>
</dbReference>
<proteinExistence type="predicted"/>